<comment type="caution">
    <text evidence="3">The sequence shown here is derived from an EMBL/GenBank/DDBJ whole genome shotgun (WGS) entry which is preliminary data.</text>
</comment>
<feature type="transmembrane region" description="Helical" evidence="2">
    <location>
        <begin position="314"/>
        <end position="337"/>
    </location>
</feature>
<feature type="compositionally biased region" description="Low complexity" evidence="1">
    <location>
        <begin position="248"/>
        <end position="257"/>
    </location>
</feature>
<keyword evidence="2" id="KW-1133">Transmembrane helix</keyword>
<evidence type="ECO:0000256" key="2">
    <source>
        <dbReference type="SAM" id="Phobius"/>
    </source>
</evidence>
<evidence type="ECO:0000256" key="1">
    <source>
        <dbReference type="SAM" id="MobiDB-lite"/>
    </source>
</evidence>
<evidence type="ECO:0000313" key="3">
    <source>
        <dbReference type="EMBL" id="MBE9374864.1"/>
    </source>
</evidence>
<keyword evidence="4" id="KW-1185">Reference proteome</keyword>
<keyword evidence="2" id="KW-0812">Transmembrane</keyword>
<proteinExistence type="predicted"/>
<protein>
    <recommendedName>
        <fullName evidence="5">Transmembrane protein</fullName>
    </recommendedName>
</protein>
<keyword evidence="2" id="KW-0472">Membrane</keyword>
<feature type="region of interest" description="Disordered" evidence="1">
    <location>
        <begin position="1"/>
        <end position="269"/>
    </location>
</feature>
<feature type="compositionally biased region" description="Pro residues" evidence="1">
    <location>
        <begin position="174"/>
        <end position="187"/>
    </location>
</feature>
<evidence type="ECO:0000313" key="4">
    <source>
        <dbReference type="Proteomes" id="UP000598360"/>
    </source>
</evidence>
<organism evidence="3 4">
    <name type="scientific">Saccharopolyspora montiporae</name>
    <dbReference type="NCBI Taxonomy" id="2781240"/>
    <lineage>
        <taxon>Bacteria</taxon>
        <taxon>Bacillati</taxon>
        <taxon>Actinomycetota</taxon>
        <taxon>Actinomycetes</taxon>
        <taxon>Pseudonocardiales</taxon>
        <taxon>Pseudonocardiaceae</taxon>
        <taxon>Saccharopolyspora</taxon>
    </lineage>
</organism>
<dbReference type="AlphaFoldDB" id="A0A929B7V5"/>
<feature type="compositionally biased region" description="Acidic residues" evidence="1">
    <location>
        <begin position="222"/>
        <end position="235"/>
    </location>
</feature>
<name>A0A929B7V5_9PSEU</name>
<dbReference type="EMBL" id="JADEYC010000015">
    <property type="protein sequence ID" value="MBE9374864.1"/>
    <property type="molecule type" value="Genomic_DNA"/>
</dbReference>
<feature type="compositionally biased region" description="Low complexity" evidence="1">
    <location>
        <begin position="146"/>
        <end position="157"/>
    </location>
</feature>
<reference evidence="3" key="1">
    <citation type="submission" date="2020-10" db="EMBL/GenBank/DDBJ databases">
        <title>Diversity and distribution of actinomycetes associated with coral in the coast of Hainan.</title>
        <authorList>
            <person name="Li F."/>
        </authorList>
    </citation>
    <scope>NUCLEOTIDE SEQUENCE</scope>
    <source>
        <strain evidence="3">HNM0983</strain>
    </source>
</reference>
<accession>A0A929B7V5</accession>
<feature type="transmembrane region" description="Helical" evidence="2">
    <location>
        <begin position="289"/>
        <end position="308"/>
    </location>
</feature>
<dbReference type="Proteomes" id="UP000598360">
    <property type="component" value="Unassembled WGS sequence"/>
</dbReference>
<feature type="compositionally biased region" description="Pro residues" evidence="1">
    <location>
        <begin position="95"/>
        <end position="113"/>
    </location>
</feature>
<gene>
    <name evidence="3" type="ORF">IQ251_10460</name>
</gene>
<sequence>MSRDSGAEQPTQRTVAELLAEYGNDDSGQRNARKRRRRAEDPTETAPQAIIDRVLSDSGKLRPIDPDAEPPQTRSHRPSPQPEQAPQPEQVPSAPAQPPQAPPGPVAPPPGPPAGSEADRAQQSGEQPAVPAAQAEGANYWAQRFASAGGSRGGAVDADADADTETTLQQPALPASPPPAPQAPAPPAQQVEGATVQLPPVELPAQPDQHGTTFLAPAAPAPDDDPQPDPYDYDLDNAFGDRSDDEYPGAARGGDAAYADDYDPELPAGIGSSELAEEEEPAPSAGREWGVLAVQVVGALVGGGVLWLGFRWLWAANAFAALAAALMVSACLVFVAWKVLRSNDLQTMLLAVLAGVLCTMSPAALLLINH</sequence>
<feature type="transmembrane region" description="Helical" evidence="2">
    <location>
        <begin position="349"/>
        <end position="368"/>
    </location>
</feature>
<evidence type="ECO:0008006" key="5">
    <source>
        <dbReference type="Google" id="ProtNLM"/>
    </source>
</evidence>
<dbReference type="RefSeq" id="WP_193928294.1">
    <property type="nucleotide sequence ID" value="NZ_JADEYC010000015.1"/>
</dbReference>